<dbReference type="EMBL" id="CDHN01000004">
    <property type="protein sequence ID" value="CEJ91943.1"/>
    <property type="molecule type" value="Genomic_DNA"/>
</dbReference>
<dbReference type="STRING" id="1531966.A0A0A1TLZ2"/>
<dbReference type="GO" id="GO:0005737">
    <property type="term" value="C:cytoplasm"/>
    <property type="evidence" value="ECO:0007669"/>
    <property type="project" value="TreeGrafter"/>
</dbReference>
<evidence type="ECO:0000259" key="3">
    <source>
        <dbReference type="Pfam" id="PF03959"/>
    </source>
</evidence>
<dbReference type="GO" id="GO:0044550">
    <property type="term" value="P:secondary metabolite biosynthetic process"/>
    <property type="evidence" value="ECO:0007669"/>
    <property type="project" value="TreeGrafter"/>
</dbReference>
<name>A0A0A1TLZ2_9HYPO</name>
<dbReference type="Pfam" id="PF03959">
    <property type="entry name" value="FSH1"/>
    <property type="match status" value="1"/>
</dbReference>
<dbReference type="Gene3D" id="3.40.50.1820">
    <property type="entry name" value="alpha/beta hydrolase"/>
    <property type="match status" value="1"/>
</dbReference>
<dbReference type="InterPro" id="IPR029058">
    <property type="entry name" value="AB_hydrolase_fold"/>
</dbReference>
<dbReference type="Proteomes" id="UP000039046">
    <property type="component" value="Unassembled WGS sequence"/>
</dbReference>
<accession>A0A0A1TLZ2</accession>
<dbReference type="HOGENOM" id="CLU_051938_0_2_1"/>
<proteinExistence type="inferred from homology"/>
<dbReference type="GO" id="GO:0005634">
    <property type="term" value="C:nucleus"/>
    <property type="evidence" value="ECO:0007669"/>
    <property type="project" value="TreeGrafter"/>
</dbReference>
<evidence type="ECO:0000313" key="5">
    <source>
        <dbReference type="Proteomes" id="UP000039046"/>
    </source>
</evidence>
<dbReference type="PANTHER" id="PTHR48070">
    <property type="entry name" value="ESTERASE OVCA2"/>
    <property type="match status" value="1"/>
</dbReference>
<organism evidence="4 5">
    <name type="scientific">[Torrubiella] hemipterigena</name>
    <dbReference type="NCBI Taxonomy" id="1531966"/>
    <lineage>
        <taxon>Eukaryota</taxon>
        <taxon>Fungi</taxon>
        <taxon>Dikarya</taxon>
        <taxon>Ascomycota</taxon>
        <taxon>Pezizomycotina</taxon>
        <taxon>Sordariomycetes</taxon>
        <taxon>Hypocreomycetidae</taxon>
        <taxon>Hypocreales</taxon>
        <taxon>Clavicipitaceae</taxon>
        <taxon>Clavicipitaceae incertae sedis</taxon>
        <taxon>'Torrubiella' clade</taxon>
    </lineage>
</organism>
<protein>
    <recommendedName>
        <fullName evidence="3">Serine hydrolase domain-containing protein</fullName>
    </recommendedName>
</protein>
<evidence type="ECO:0000313" key="4">
    <source>
        <dbReference type="EMBL" id="CEJ91943.1"/>
    </source>
</evidence>
<dbReference type="GO" id="GO:0016787">
    <property type="term" value="F:hydrolase activity"/>
    <property type="evidence" value="ECO:0007669"/>
    <property type="project" value="UniProtKB-KW"/>
</dbReference>
<comment type="similarity">
    <text evidence="1">Belongs to the LovG family.</text>
</comment>
<sequence>MKPAILCLHGRGTSAMIFEIQAMAVVQQLEDDFDFIFVDAPNESEPGPNVLPIFEDEGPYYSWANRPGSADYLRNGTGLDATVALLDKVETTYPNLVGVLAFSQGVTIGLGLLLRQQRRRQMGLPSVGYRFGAFVGGVDIPTLQEGDEVDSGATTPTNKLEGSAATDILKIPTLLGTGSTDTMSRSSVGFQQWASSQKAIERFDFHGGHEMPRDRRDWSHLVDFILQFQ</sequence>
<dbReference type="SUPFAM" id="SSF53474">
    <property type="entry name" value="alpha/beta-Hydrolases"/>
    <property type="match status" value="1"/>
</dbReference>
<dbReference type="InterPro" id="IPR005645">
    <property type="entry name" value="FSH-like_dom"/>
</dbReference>
<evidence type="ECO:0000256" key="1">
    <source>
        <dbReference type="ARBA" id="ARBA00005863"/>
    </source>
</evidence>
<dbReference type="PANTHER" id="PTHR48070:SF3">
    <property type="entry name" value="ESTERASE DBAE-RELATED"/>
    <property type="match status" value="1"/>
</dbReference>
<keyword evidence="2" id="KW-0378">Hydrolase</keyword>
<reference evidence="4 5" key="1">
    <citation type="journal article" date="2015" name="Genome Announc.">
        <title>Draft Genome Sequence and Gene Annotation of the Entomopathogenic Fungus Verticillium hemipterigenum.</title>
        <authorList>
            <person name="Horn F."/>
            <person name="Habel A."/>
            <person name="Scharf D.H."/>
            <person name="Dworschak J."/>
            <person name="Brakhage A.A."/>
            <person name="Guthke R."/>
            <person name="Hertweck C."/>
            <person name="Linde J."/>
        </authorList>
    </citation>
    <scope>NUCLEOTIDE SEQUENCE [LARGE SCALE GENOMIC DNA]</scope>
</reference>
<feature type="domain" description="Serine hydrolase" evidence="3">
    <location>
        <begin position="2"/>
        <end position="216"/>
    </location>
</feature>
<evidence type="ECO:0000256" key="2">
    <source>
        <dbReference type="ARBA" id="ARBA00022801"/>
    </source>
</evidence>
<gene>
    <name evidence="4" type="ORF">VHEMI07625</name>
</gene>
<dbReference type="InterPro" id="IPR050593">
    <property type="entry name" value="LovG"/>
</dbReference>
<dbReference type="AlphaFoldDB" id="A0A0A1TLZ2"/>
<keyword evidence="5" id="KW-1185">Reference proteome</keyword>